<gene>
    <name evidence="3" type="ORF">Agabi119p4_7940</name>
</gene>
<keyword evidence="2" id="KW-1133">Transmembrane helix</keyword>
<dbReference type="InterPro" id="IPR036028">
    <property type="entry name" value="SH3-like_dom_sf"/>
</dbReference>
<evidence type="ECO:0000313" key="3">
    <source>
        <dbReference type="EMBL" id="KAF7768697.1"/>
    </source>
</evidence>
<feature type="region of interest" description="Disordered" evidence="1">
    <location>
        <begin position="671"/>
        <end position="691"/>
    </location>
</feature>
<reference evidence="3 4" key="1">
    <citation type="journal article" name="Sci. Rep.">
        <title>Telomere-to-telomere assembled and centromere annotated genomes of the two main subspecies of the button mushroom Agaricus bisporus reveal especially polymorphic chromosome ends.</title>
        <authorList>
            <person name="Sonnenberg A.S.M."/>
            <person name="Sedaghat-Telgerd N."/>
            <person name="Lavrijssen B."/>
            <person name="Ohm R.A."/>
            <person name="Hendrickx P.M."/>
            <person name="Scholtmeijer K."/>
            <person name="Baars J.J.P."/>
            <person name="van Peer A."/>
        </authorList>
    </citation>
    <scope>NUCLEOTIDE SEQUENCE [LARGE SCALE GENOMIC DNA]</scope>
    <source>
        <strain evidence="3 4">H119_p4</strain>
    </source>
</reference>
<feature type="compositionally biased region" description="Gly residues" evidence="1">
    <location>
        <begin position="112"/>
        <end position="130"/>
    </location>
</feature>
<dbReference type="AlphaFoldDB" id="A0A8H7EZR0"/>
<protein>
    <recommendedName>
        <fullName evidence="5">SH3 domain-containing protein</fullName>
    </recommendedName>
</protein>
<feature type="compositionally biased region" description="Low complexity" evidence="1">
    <location>
        <begin position="189"/>
        <end position="213"/>
    </location>
</feature>
<dbReference type="SUPFAM" id="SSF50044">
    <property type="entry name" value="SH3-domain"/>
    <property type="match status" value="1"/>
</dbReference>
<evidence type="ECO:0008006" key="5">
    <source>
        <dbReference type="Google" id="ProtNLM"/>
    </source>
</evidence>
<organism evidence="3 4">
    <name type="scientific">Agaricus bisporus var. burnettii</name>
    <dbReference type="NCBI Taxonomy" id="192524"/>
    <lineage>
        <taxon>Eukaryota</taxon>
        <taxon>Fungi</taxon>
        <taxon>Dikarya</taxon>
        <taxon>Basidiomycota</taxon>
        <taxon>Agaricomycotina</taxon>
        <taxon>Agaricomycetes</taxon>
        <taxon>Agaricomycetidae</taxon>
        <taxon>Agaricales</taxon>
        <taxon>Agaricineae</taxon>
        <taxon>Agaricaceae</taxon>
        <taxon>Agaricus</taxon>
    </lineage>
</organism>
<evidence type="ECO:0000256" key="1">
    <source>
        <dbReference type="SAM" id="MobiDB-lite"/>
    </source>
</evidence>
<keyword evidence="2" id="KW-0472">Membrane</keyword>
<feature type="region of interest" description="Disordered" evidence="1">
    <location>
        <begin position="85"/>
        <end position="302"/>
    </location>
</feature>
<feature type="compositionally biased region" description="Gly residues" evidence="1">
    <location>
        <begin position="282"/>
        <end position="302"/>
    </location>
</feature>
<keyword evidence="2" id="KW-0812">Transmembrane</keyword>
<feature type="transmembrane region" description="Helical" evidence="2">
    <location>
        <begin position="315"/>
        <end position="336"/>
    </location>
</feature>
<feature type="region of interest" description="Disordered" evidence="1">
    <location>
        <begin position="1"/>
        <end position="27"/>
    </location>
</feature>
<feature type="compositionally biased region" description="Pro residues" evidence="1">
    <location>
        <begin position="95"/>
        <end position="108"/>
    </location>
</feature>
<feature type="compositionally biased region" description="Low complexity" evidence="1">
    <location>
        <begin position="85"/>
        <end position="94"/>
    </location>
</feature>
<feature type="compositionally biased region" description="Polar residues" evidence="1">
    <location>
        <begin position="261"/>
        <end position="277"/>
    </location>
</feature>
<evidence type="ECO:0000256" key="2">
    <source>
        <dbReference type="SAM" id="Phobius"/>
    </source>
</evidence>
<feature type="compositionally biased region" description="Polar residues" evidence="1">
    <location>
        <begin position="681"/>
        <end position="691"/>
    </location>
</feature>
<evidence type="ECO:0000313" key="4">
    <source>
        <dbReference type="Proteomes" id="UP000629468"/>
    </source>
</evidence>
<dbReference type="EMBL" id="JABXXO010000010">
    <property type="protein sequence ID" value="KAF7768697.1"/>
    <property type="molecule type" value="Genomic_DNA"/>
</dbReference>
<sequence length="691" mass="69151">MPTFVARQQPHRGMVRRSNPTRREPGLLDSIVDPIVSDVVDPVVNKVASSVVDPVVNSVVKPIATPLLKVASSVVAPIVAPLTQGGNSAPTQASQPPPPANTPPPATAPPGGSSGGGNGNGNGNSGGGNNGSEHSGGNENGNSGGSGNGNSGGGGSGSSGGNGGGSGTGGGSESGNDNGNGGGTGDDSGSGSEAGPVNNSSNGGVPGSGNDNSEGVSGTGSGQTPTDTGDSAASSGSDFHTTGGNVPANAGGDPNVAAPDGSTSGHGDGSVTDSTAFNPGPSGSGGNGNNGNGVEGGSADGAGGMNGQKGGLSGGAIAGIVVGVLLAVAIVLILMVRRQRKRSKARQQQSWFARNGASPVYNDGAQFDTVVGHNGVRRSVRSSFETTVDHSQTPRLELDFEQVPDLPPMAQLRGDPVLVNLDTAAIGLQDAVTSQNSPTMSRRFSIATATSSIGDGDGSQWLTVNPRMGLGGGQNSPMSVRLSSPVEAFAFPRPPTDVSGSDYSSLTIASPSAKSEIREMPSLPVPSLAVNPFDDPSPSVTSASAGKARKIPKPIDVVAANPFADPSPNLPIEPNTPSAVHPEFQVVEMIRRPFVPTLSDEVMVEVGDKVKILQMFDDGWSLVEKNPVLSMDSKETDKSPQVGLIPIDCLRSVGLDVNEFIASKRVSSYSEKSSRRDTLDPGTNSAGGVAF</sequence>
<proteinExistence type="predicted"/>
<feature type="compositionally biased region" description="Gly residues" evidence="1">
    <location>
        <begin position="138"/>
        <end position="188"/>
    </location>
</feature>
<dbReference type="CDD" id="cd12087">
    <property type="entry name" value="TM_EGFR-like"/>
    <property type="match status" value="1"/>
</dbReference>
<dbReference type="Proteomes" id="UP000629468">
    <property type="component" value="Unassembled WGS sequence"/>
</dbReference>
<feature type="compositionally biased region" description="Low complexity" evidence="1">
    <location>
        <begin position="226"/>
        <end position="238"/>
    </location>
</feature>
<accession>A0A8H7EZR0</accession>
<name>A0A8H7EZR0_AGABI</name>
<comment type="caution">
    <text evidence="3">The sequence shown here is derived from an EMBL/GenBank/DDBJ whole genome shotgun (WGS) entry which is preliminary data.</text>
</comment>